<feature type="domain" description="PKS/mFAS DH" evidence="10">
    <location>
        <begin position="909"/>
        <end position="1188"/>
    </location>
</feature>
<dbReference type="FunFam" id="3.40.47.10:FF:000019">
    <property type="entry name" value="Polyketide synthase type I"/>
    <property type="match status" value="1"/>
</dbReference>
<evidence type="ECO:0000259" key="9">
    <source>
        <dbReference type="PROSITE" id="PS52004"/>
    </source>
</evidence>
<dbReference type="GO" id="GO:0031177">
    <property type="term" value="F:phosphopantetheine binding"/>
    <property type="evidence" value="ECO:0007669"/>
    <property type="project" value="InterPro"/>
</dbReference>
<dbReference type="InterPro" id="IPR020807">
    <property type="entry name" value="PKS_DH"/>
</dbReference>
<dbReference type="PROSITE" id="PS52019">
    <property type="entry name" value="PKS_MFAS_DH"/>
    <property type="match status" value="1"/>
</dbReference>
<dbReference type="Gene3D" id="1.10.1200.10">
    <property type="entry name" value="ACP-like"/>
    <property type="match status" value="1"/>
</dbReference>
<dbReference type="Pfam" id="PF00550">
    <property type="entry name" value="PP-binding"/>
    <property type="match status" value="1"/>
</dbReference>
<dbReference type="SMART" id="SM00822">
    <property type="entry name" value="PKS_KR"/>
    <property type="match status" value="1"/>
</dbReference>
<dbReference type="Gene3D" id="3.10.129.110">
    <property type="entry name" value="Polyketide synthase dehydratase"/>
    <property type="match status" value="1"/>
</dbReference>
<dbReference type="InterPro" id="IPR036736">
    <property type="entry name" value="ACP-like_sf"/>
</dbReference>
<comment type="caution">
    <text evidence="11">The sequence shown here is derived from an EMBL/GenBank/DDBJ whole genome shotgun (WGS) entry which is preliminary data.</text>
</comment>
<feature type="region of interest" description="Disordered" evidence="7">
    <location>
        <begin position="1759"/>
        <end position="1792"/>
    </location>
</feature>
<dbReference type="GO" id="GO:0005737">
    <property type="term" value="C:cytoplasm"/>
    <property type="evidence" value="ECO:0007669"/>
    <property type="project" value="TreeGrafter"/>
</dbReference>
<dbReference type="PANTHER" id="PTHR43775">
    <property type="entry name" value="FATTY ACID SYNTHASE"/>
    <property type="match status" value="1"/>
</dbReference>
<dbReference type="SUPFAM" id="SSF51735">
    <property type="entry name" value="NAD(P)-binding Rossmann-fold domains"/>
    <property type="match status" value="2"/>
</dbReference>
<dbReference type="STRING" id="1807.MOBUDSM44075_03681"/>
<dbReference type="InterPro" id="IPR009081">
    <property type="entry name" value="PP-bd_ACP"/>
</dbReference>
<keyword evidence="1" id="KW-0596">Phosphopantetheine</keyword>
<feature type="active site" description="Proton donor; for dehydratase activity" evidence="6">
    <location>
        <position position="1101"/>
    </location>
</feature>
<dbReference type="InterPro" id="IPR013968">
    <property type="entry name" value="PKS_KR"/>
</dbReference>
<dbReference type="PROSITE" id="PS00606">
    <property type="entry name" value="KS3_1"/>
    <property type="match status" value="1"/>
</dbReference>
<dbReference type="GO" id="GO:0071770">
    <property type="term" value="P:DIM/DIP cell wall layer assembly"/>
    <property type="evidence" value="ECO:0007669"/>
    <property type="project" value="TreeGrafter"/>
</dbReference>
<dbReference type="InterPro" id="IPR014043">
    <property type="entry name" value="Acyl_transferase_dom"/>
</dbReference>
<dbReference type="InterPro" id="IPR016039">
    <property type="entry name" value="Thiolase-like"/>
</dbReference>
<evidence type="ECO:0000256" key="3">
    <source>
        <dbReference type="ARBA" id="ARBA00022679"/>
    </source>
</evidence>
<dbReference type="PROSITE" id="PS50075">
    <property type="entry name" value="CARRIER"/>
    <property type="match status" value="1"/>
</dbReference>
<keyword evidence="2" id="KW-0597">Phosphoprotein</keyword>
<dbReference type="SMART" id="SM00827">
    <property type="entry name" value="PKS_AT"/>
    <property type="match status" value="1"/>
</dbReference>
<dbReference type="Pfam" id="PF21089">
    <property type="entry name" value="PKS_DH_N"/>
    <property type="match status" value="1"/>
</dbReference>
<dbReference type="SMART" id="SM00823">
    <property type="entry name" value="PKS_PP"/>
    <property type="match status" value="1"/>
</dbReference>
<dbReference type="SUPFAM" id="SSF55048">
    <property type="entry name" value="Probable ACP-binding domain of malonyl-CoA ACP transacylase"/>
    <property type="match status" value="1"/>
</dbReference>
<sequence>MKTTFDRISAMSAEQRDKLAEQFEKASRVAGAEPIAVVGIGCRFPGGVTGPDSFWQLLESGTDAVTVVPADRWDAEAFYDTDMSVPGRMPTKWGAYLNDITGFDADFFGITPREAMSMDPQQRVALEVAWEALENAGYAPDQLGETRTAVMLGVYYSEYHNASPENADAIDAYSATGNAHSVTVGRIAYLLGLKGPAVAVDTACSSSLVSIHLACQSLRMRESDLALAGGVNLNLRPETQLALAKWGMLSPHGHCYAFDSRADGFVRGEGAGVVVLKRLTDAVRDGDRVLGVVRGSAVNQDGRSNGLTAPNAPAQRDVLTRALKSADVAAGTVDYVECHGTGTALGDPIEFDALAAIYGKGDVPCALGTVKTNMGHLEAAAGVAGFIKTVLTLAHGTIAPNLNFDKWNPQIDPKPTRLYVPTEATPWPASDHPRRAAVSSFGFSGTNAHIVLEQGPEPAPSAVDPAPAVTTLVVSGKTPARLAASAQSLADWLAGDGASVPLTDVAFTVNHHRSRYSTIATVCARTHAEAVTGLRALAAGTPAPGVIGAHDARLGKGTVFLYSGQGAQWAGMGKTLLAEEPAFAKAVDELEPAFVDKVGFSLRQTLEAGEPVVGIDRIQPVLVGMQLALTELWRSYGVEPDAVIGHSMGEATAAVVAGVLTPAEGFDIIATRTRLMKRLSGQGAMALLELDPAAAEKLIADKPDVTIAVYASPKQVVVAGPPEQVDELVATVDAQGRLARRVEVDVASHHPTIDPVLPELREALASLTPAAPKIPLISTVAYTGDAPMYTADYWAANLRNPVRFSQAVHEASAENSAFIEISPHPLLAHAISDTLAAQSVSKRFHVGSTVNRDNPETLAFHAQLAAIRPPAVSAEGAAGRLVDVPPTAWQHVPFWLSDRAGAPQYAGAHPLLGVHVELPSGNGHVWQSDVGTDAHPWLADHVVHSLPVMPGAGFAEIAFAAAQEALGLPATGVAVSVEVEAMLPLDPQTKLTTQVSTGEDGVARVEIHSRSEAGGWTRHAVGTVAAAEPETPAKVLPAAGATPVSPSDFYTALRRTGAHHGPAFQALTRIARAADAADTEIELPESVTPQRGITLHPVLLDAALQGLAAAMSDTTLADSGEDTYLPVGFGTIRVFGDVGRRAHCRAELVSVADSGDATGRVTLTDDTGTVLARVDDVALKRIQRRTVPLPLSQKIFDSSWVESAAPAAQAVTGSWLALADGAAGQAAAQEFTERFGGPTRRVVTADLGDESAVREAFATATADPDLPPAGVIVFGDFGTATEIETGLAHARDVIWGVAGTVRAIVGSWHGKAPRLWLVTQGGLVTAPADGPGNPAANSLKGLVRVLAYEHPDLKTTLLDVGADDPAGALSTEIEGNSADDVVAWRGGTRLVERLARAALPATAGQLTVGKDGSYVVTGALGGVGMAVVRWLVGHGAGRLVLNGRNGPSEEVAAELDTLRQRAEIEVVTGDIADAGVAGRLVAAAEETGKPLRGLIHSAAVLEDEIFVGMTRESLDTIWAPKALGALRLHEATVGKDLDWWVGFSSIVSLLGSPGQAAYAAANAWLDGLVSARQAAGLPAIAVNWGQWADVGLASTLRFSVLDPISPAEGVDALGGVMAAGLPRVGIARLRLDRAAAAFPEIHQIGFFTDMVGELQTDDIDEDWGGAEALKSMDAAEVHRVVVARLRRRISAIMGYSDDSAVDVAQPLTELGLDSLMAVRMRNTIRGDFGVEPPVALLLQGASLTDLAVDLIRQLGLEEQESAERPNALRERAQQRAAARQRAASRRKVGPRS</sequence>
<keyword evidence="3" id="KW-0808">Transferase</keyword>
<dbReference type="Pfam" id="PF00698">
    <property type="entry name" value="Acyl_transf_1"/>
    <property type="match status" value="1"/>
</dbReference>
<evidence type="ECO:0000256" key="4">
    <source>
        <dbReference type="ARBA" id="ARBA00022857"/>
    </source>
</evidence>
<evidence type="ECO:0000259" key="8">
    <source>
        <dbReference type="PROSITE" id="PS50075"/>
    </source>
</evidence>
<dbReference type="OrthoDB" id="9778690at2"/>
<dbReference type="FunFam" id="3.30.70.250:FF:000003">
    <property type="entry name" value="Polyketide beta-ketoacyl synthase Pks3"/>
    <property type="match status" value="1"/>
</dbReference>
<dbReference type="SMART" id="SM00826">
    <property type="entry name" value="PKS_DH"/>
    <property type="match status" value="1"/>
</dbReference>
<organism evidence="11 12">
    <name type="scientific">Mycolicibacterium obuense</name>
    <dbReference type="NCBI Taxonomy" id="1807"/>
    <lineage>
        <taxon>Bacteria</taxon>
        <taxon>Bacillati</taxon>
        <taxon>Actinomycetota</taxon>
        <taxon>Actinomycetes</taxon>
        <taxon>Mycobacteriales</taxon>
        <taxon>Mycobacteriaceae</taxon>
        <taxon>Mycolicibacterium</taxon>
    </lineage>
</organism>
<evidence type="ECO:0000256" key="5">
    <source>
        <dbReference type="ARBA" id="ARBA00023268"/>
    </source>
</evidence>
<dbReference type="Gene3D" id="3.40.47.10">
    <property type="match status" value="1"/>
</dbReference>
<feature type="compositionally biased region" description="Basic and acidic residues" evidence="7">
    <location>
        <begin position="1761"/>
        <end position="1773"/>
    </location>
</feature>
<dbReference type="GO" id="GO:0004312">
    <property type="term" value="F:fatty acid synthase activity"/>
    <property type="evidence" value="ECO:0007669"/>
    <property type="project" value="TreeGrafter"/>
</dbReference>
<dbReference type="GO" id="GO:0006633">
    <property type="term" value="P:fatty acid biosynthetic process"/>
    <property type="evidence" value="ECO:0007669"/>
    <property type="project" value="InterPro"/>
</dbReference>
<dbReference type="PANTHER" id="PTHR43775:SF37">
    <property type="entry name" value="SI:DKEY-61P9.11"/>
    <property type="match status" value="1"/>
</dbReference>
<protein>
    <submittedName>
        <fullName evidence="11">Polyketide synthase</fullName>
    </submittedName>
</protein>
<name>A0A0M2JYD8_9MYCO</name>
<dbReference type="InterPro" id="IPR016035">
    <property type="entry name" value="Acyl_Trfase/lysoPLipase"/>
</dbReference>
<dbReference type="InterPro" id="IPR014030">
    <property type="entry name" value="Ketoacyl_synth_N"/>
</dbReference>
<proteinExistence type="predicted"/>
<dbReference type="InterPro" id="IPR042104">
    <property type="entry name" value="PKS_dehydratase_sf"/>
</dbReference>
<dbReference type="InterPro" id="IPR050091">
    <property type="entry name" value="PKS_NRPS_Biosynth_Enz"/>
</dbReference>
<dbReference type="Gene3D" id="3.40.50.720">
    <property type="entry name" value="NAD(P)-binding Rossmann-like Domain"/>
    <property type="match status" value="1"/>
</dbReference>
<evidence type="ECO:0000256" key="6">
    <source>
        <dbReference type="PROSITE-ProRule" id="PRU01363"/>
    </source>
</evidence>
<evidence type="ECO:0000259" key="10">
    <source>
        <dbReference type="PROSITE" id="PS52019"/>
    </source>
</evidence>
<dbReference type="Pfam" id="PF14765">
    <property type="entry name" value="PS-DH"/>
    <property type="match status" value="1"/>
</dbReference>
<dbReference type="InterPro" id="IPR057326">
    <property type="entry name" value="KR_dom"/>
</dbReference>
<feature type="domain" description="Ketosynthase family 3 (KS3)" evidence="9">
    <location>
        <begin position="32"/>
        <end position="454"/>
    </location>
</feature>
<dbReference type="InterPro" id="IPR020806">
    <property type="entry name" value="PKS_PP-bd"/>
</dbReference>
<keyword evidence="12" id="KW-1185">Reference proteome</keyword>
<dbReference type="InterPro" id="IPR036291">
    <property type="entry name" value="NAD(P)-bd_dom_sf"/>
</dbReference>
<dbReference type="Pfam" id="PF02801">
    <property type="entry name" value="Ketoacyl-synt_C"/>
    <property type="match status" value="1"/>
</dbReference>
<evidence type="ECO:0000256" key="2">
    <source>
        <dbReference type="ARBA" id="ARBA00022553"/>
    </source>
</evidence>
<dbReference type="GO" id="GO:0004315">
    <property type="term" value="F:3-oxoacyl-[acyl-carrier-protein] synthase activity"/>
    <property type="evidence" value="ECO:0007669"/>
    <property type="project" value="InterPro"/>
</dbReference>
<evidence type="ECO:0000313" key="11">
    <source>
        <dbReference type="EMBL" id="KKF02110.1"/>
    </source>
</evidence>
<evidence type="ECO:0000256" key="7">
    <source>
        <dbReference type="SAM" id="MobiDB-lite"/>
    </source>
</evidence>
<dbReference type="PROSITE" id="PS52004">
    <property type="entry name" value="KS3_2"/>
    <property type="match status" value="1"/>
</dbReference>
<dbReference type="SMART" id="SM00825">
    <property type="entry name" value="PKS_KS"/>
    <property type="match status" value="1"/>
</dbReference>
<feature type="compositionally biased region" description="Basic residues" evidence="7">
    <location>
        <begin position="1782"/>
        <end position="1792"/>
    </location>
</feature>
<evidence type="ECO:0000313" key="12">
    <source>
        <dbReference type="Proteomes" id="UP000034150"/>
    </source>
</evidence>
<evidence type="ECO:0000256" key="1">
    <source>
        <dbReference type="ARBA" id="ARBA00022450"/>
    </source>
</evidence>
<keyword evidence="5" id="KW-0511">Multifunctional enzyme</keyword>
<dbReference type="PROSITE" id="PS00012">
    <property type="entry name" value="PHOSPHOPANTETHEINE"/>
    <property type="match status" value="1"/>
</dbReference>
<keyword evidence="4" id="KW-0521">NADP</keyword>
<dbReference type="InterPro" id="IPR014031">
    <property type="entry name" value="Ketoacyl_synth_C"/>
</dbReference>
<dbReference type="SUPFAM" id="SSF52151">
    <property type="entry name" value="FabD/lysophospholipase-like"/>
    <property type="match status" value="1"/>
</dbReference>
<dbReference type="InterPro" id="IPR020841">
    <property type="entry name" value="PKS_Beta-ketoAc_synthase_dom"/>
</dbReference>
<dbReference type="SUPFAM" id="SSF47336">
    <property type="entry name" value="ACP-like"/>
    <property type="match status" value="1"/>
</dbReference>
<feature type="region of interest" description="C-terminal hotdog fold" evidence="6">
    <location>
        <begin position="1041"/>
        <end position="1188"/>
    </location>
</feature>
<reference evidence="11 12" key="1">
    <citation type="journal article" date="2015" name="Genome Announc.">
        <title>Draft Genome Sequence of Mycobacterium obuense Strain UC1, Isolated from Patient Sputum.</title>
        <authorList>
            <person name="Greninger A.L."/>
            <person name="Cunningham G."/>
            <person name="Hsu E.D."/>
            <person name="Yu J.M."/>
            <person name="Chiu C.Y."/>
            <person name="Miller S."/>
        </authorList>
    </citation>
    <scope>NUCLEOTIDE SEQUENCE [LARGE SCALE GENOMIC DNA]</scope>
    <source>
        <strain evidence="11 12">UC1</strain>
    </source>
</reference>
<feature type="domain" description="Carrier" evidence="8">
    <location>
        <begin position="1679"/>
        <end position="1754"/>
    </location>
</feature>
<dbReference type="Gene3D" id="3.40.366.10">
    <property type="entry name" value="Malonyl-Coenzyme A Acyl Carrier Protein, domain 2"/>
    <property type="match status" value="1"/>
</dbReference>
<dbReference type="InterPro" id="IPR032821">
    <property type="entry name" value="PKS_assoc"/>
</dbReference>
<dbReference type="InterPro" id="IPR049551">
    <property type="entry name" value="PKS_DH_C"/>
</dbReference>
<dbReference type="Proteomes" id="UP000034150">
    <property type="component" value="Unassembled WGS sequence"/>
</dbReference>
<dbReference type="CDD" id="cd08955">
    <property type="entry name" value="KR_2_FAS_SDR_x"/>
    <property type="match status" value="1"/>
</dbReference>
<dbReference type="CDD" id="cd00833">
    <property type="entry name" value="PKS"/>
    <property type="match status" value="1"/>
</dbReference>
<dbReference type="PATRIC" id="fig|1807.13.peg.3378"/>
<dbReference type="Pfam" id="PF08659">
    <property type="entry name" value="KR"/>
    <property type="match status" value="1"/>
</dbReference>
<dbReference type="InterPro" id="IPR018201">
    <property type="entry name" value="Ketoacyl_synth_AS"/>
</dbReference>
<dbReference type="InterPro" id="IPR049552">
    <property type="entry name" value="PKS_DH_N"/>
</dbReference>
<dbReference type="Pfam" id="PF00109">
    <property type="entry name" value="ketoacyl-synt"/>
    <property type="match status" value="1"/>
</dbReference>
<dbReference type="Pfam" id="PF16197">
    <property type="entry name" value="KAsynt_C_assoc"/>
    <property type="match status" value="1"/>
</dbReference>
<gene>
    <name evidence="11" type="ORF">WN67_10140</name>
</gene>
<dbReference type="Gene3D" id="3.30.70.250">
    <property type="entry name" value="Malonyl-CoA ACP transacylase, ACP-binding"/>
    <property type="match status" value="1"/>
</dbReference>
<dbReference type="EMBL" id="LAUZ02000038">
    <property type="protein sequence ID" value="KKF02110.1"/>
    <property type="molecule type" value="Genomic_DNA"/>
</dbReference>
<dbReference type="InterPro" id="IPR049900">
    <property type="entry name" value="PKS_mFAS_DH"/>
</dbReference>
<accession>A0A0M2JYD8</accession>
<dbReference type="InterPro" id="IPR001227">
    <property type="entry name" value="Ac_transferase_dom_sf"/>
</dbReference>
<feature type="active site" description="Proton acceptor; for dehydratase activity" evidence="6">
    <location>
        <position position="941"/>
    </location>
</feature>
<dbReference type="InterPro" id="IPR016036">
    <property type="entry name" value="Malonyl_transacylase_ACP-bd"/>
</dbReference>
<dbReference type="GO" id="GO:0005886">
    <property type="term" value="C:plasma membrane"/>
    <property type="evidence" value="ECO:0007669"/>
    <property type="project" value="TreeGrafter"/>
</dbReference>
<dbReference type="SUPFAM" id="SSF53901">
    <property type="entry name" value="Thiolase-like"/>
    <property type="match status" value="1"/>
</dbReference>
<dbReference type="InterPro" id="IPR006162">
    <property type="entry name" value="Ppantetheine_attach_site"/>
</dbReference>
<feature type="region of interest" description="N-terminal hotdog fold" evidence="6">
    <location>
        <begin position="909"/>
        <end position="1031"/>
    </location>
</feature>